<evidence type="ECO:0000256" key="4">
    <source>
        <dbReference type="ARBA" id="ARBA00022989"/>
    </source>
</evidence>
<dbReference type="AlphaFoldDB" id="A0ABD5R939"/>
<evidence type="ECO:0000256" key="6">
    <source>
        <dbReference type="ARBA" id="ARBA00038076"/>
    </source>
</evidence>
<protein>
    <submittedName>
        <fullName evidence="10">ABC transporter permease</fullName>
    </submittedName>
</protein>
<keyword evidence="2" id="KW-1003">Cell membrane</keyword>
<feature type="transmembrane region" description="Helical" evidence="7">
    <location>
        <begin position="28"/>
        <end position="50"/>
    </location>
</feature>
<evidence type="ECO:0000256" key="3">
    <source>
        <dbReference type="ARBA" id="ARBA00022692"/>
    </source>
</evidence>
<proteinExistence type="inferred from homology"/>
<reference evidence="10 11" key="1">
    <citation type="journal article" date="2019" name="Int. J. Syst. Evol. Microbiol.">
        <title>The Global Catalogue of Microorganisms (GCM) 10K type strain sequencing project: providing services to taxonomists for standard genome sequencing and annotation.</title>
        <authorList>
            <consortium name="The Broad Institute Genomics Platform"/>
            <consortium name="The Broad Institute Genome Sequencing Center for Infectious Disease"/>
            <person name="Wu L."/>
            <person name="Ma J."/>
        </authorList>
    </citation>
    <scope>NUCLEOTIDE SEQUENCE [LARGE SCALE GENOMIC DNA]</scope>
    <source>
        <strain evidence="10 11">CGMCC 1.12237</strain>
    </source>
</reference>
<comment type="caution">
    <text evidence="10">The sequence shown here is derived from an EMBL/GenBank/DDBJ whole genome shotgun (WGS) entry which is preliminary data.</text>
</comment>
<feature type="transmembrane region" description="Helical" evidence="7">
    <location>
        <begin position="345"/>
        <end position="365"/>
    </location>
</feature>
<evidence type="ECO:0000259" key="8">
    <source>
        <dbReference type="Pfam" id="PF02687"/>
    </source>
</evidence>
<comment type="subcellular location">
    <subcellularLocation>
        <location evidence="1">Cell membrane</location>
        <topology evidence="1">Multi-pass membrane protein</topology>
    </subcellularLocation>
</comment>
<dbReference type="Pfam" id="PF12704">
    <property type="entry name" value="MacB_PCD"/>
    <property type="match status" value="1"/>
</dbReference>
<dbReference type="InterPro" id="IPR003838">
    <property type="entry name" value="ABC3_permease_C"/>
</dbReference>
<name>A0ABD5R939_9EURY</name>
<evidence type="ECO:0000313" key="10">
    <source>
        <dbReference type="EMBL" id="MFC5366554.1"/>
    </source>
</evidence>
<dbReference type="EMBL" id="JBHSKX010000001">
    <property type="protein sequence ID" value="MFC5366554.1"/>
    <property type="molecule type" value="Genomic_DNA"/>
</dbReference>
<sequence length="381" mass="39999">MKLLDRLSRRFPATLMARRNLSRNSLRSGLAVLGIVIGVLAIASLGMFGATLQTGATSSLGEIGSEVIVSPAFSEGVQELSDRDVVNIERAAGGASVVPVKTRQSVLERGSDRSVVTVYGMESPGSLYEASGGRVPDQLREGAVVGAAVADRFGIRAGNSITLDGQTYRVKAVLVQQDGFSPVNPNNAVIVPPNDFEEDGFSQVVVNAETGEEANATAMAVRESLNRREQRVTVFELGAITESINQFFGILNAFLIGVGSISLVVAGVSILNVMLMSTIERREEIGVLRAVGVQKFDVVKVILVEAGLLGLAGGVVGAILSVGAGMVLNQVVLNDPLATFTATNALYVLLAMGFGLVTSVLSGLYPAWKAANERPVDALRK</sequence>
<keyword evidence="3 7" id="KW-0812">Transmembrane</keyword>
<evidence type="ECO:0000256" key="7">
    <source>
        <dbReference type="SAM" id="Phobius"/>
    </source>
</evidence>
<organism evidence="10 11">
    <name type="scientific">Salinirubrum litoreum</name>
    <dbReference type="NCBI Taxonomy" id="1126234"/>
    <lineage>
        <taxon>Archaea</taxon>
        <taxon>Methanobacteriati</taxon>
        <taxon>Methanobacteriota</taxon>
        <taxon>Stenosarchaea group</taxon>
        <taxon>Halobacteria</taxon>
        <taxon>Halobacteriales</taxon>
        <taxon>Haloferacaceae</taxon>
        <taxon>Salinirubrum</taxon>
    </lineage>
</organism>
<evidence type="ECO:0000313" key="11">
    <source>
        <dbReference type="Proteomes" id="UP001596201"/>
    </source>
</evidence>
<dbReference type="InterPro" id="IPR050250">
    <property type="entry name" value="Macrolide_Exporter_MacB"/>
</dbReference>
<feature type="transmembrane region" description="Helical" evidence="7">
    <location>
        <begin position="298"/>
        <end position="325"/>
    </location>
</feature>
<evidence type="ECO:0000256" key="1">
    <source>
        <dbReference type="ARBA" id="ARBA00004651"/>
    </source>
</evidence>
<dbReference type="GO" id="GO:0005886">
    <property type="term" value="C:plasma membrane"/>
    <property type="evidence" value="ECO:0007669"/>
    <property type="project" value="UniProtKB-SubCell"/>
</dbReference>
<feature type="transmembrane region" description="Helical" evidence="7">
    <location>
        <begin position="253"/>
        <end position="277"/>
    </location>
</feature>
<comment type="similarity">
    <text evidence="6">Belongs to the ABC-4 integral membrane protein family.</text>
</comment>
<keyword evidence="5 7" id="KW-0472">Membrane</keyword>
<dbReference type="InterPro" id="IPR025857">
    <property type="entry name" value="MacB_PCD"/>
</dbReference>
<evidence type="ECO:0000256" key="2">
    <source>
        <dbReference type="ARBA" id="ARBA00022475"/>
    </source>
</evidence>
<evidence type="ECO:0000259" key="9">
    <source>
        <dbReference type="Pfam" id="PF12704"/>
    </source>
</evidence>
<feature type="domain" description="ABC3 transporter permease C-terminal" evidence="8">
    <location>
        <begin position="258"/>
        <end position="373"/>
    </location>
</feature>
<feature type="domain" description="MacB-like periplasmic core" evidence="9">
    <location>
        <begin position="28"/>
        <end position="223"/>
    </location>
</feature>
<dbReference type="PANTHER" id="PTHR30572">
    <property type="entry name" value="MEMBRANE COMPONENT OF TRANSPORTER-RELATED"/>
    <property type="match status" value="1"/>
</dbReference>
<dbReference type="RefSeq" id="WP_227228103.1">
    <property type="nucleotide sequence ID" value="NZ_JAJCVJ010000001.1"/>
</dbReference>
<gene>
    <name evidence="10" type="ORF">ACFPJ5_06350</name>
</gene>
<dbReference type="Proteomes" id="UP001596201">
    <property type="component" value="Unassembled WGS sequence"/>
</dbReference>
<dbReference type="PANTHER" id="PTHR30572:SF4">
    <property type="entry name" value="ABC TRANSPORTER PERMEASE YTRF"/>
    <property type="match status" value="1"/>
</dbReference>
<dbReference type="Pfam" id="PF02687">
    <property type="entry name" value="FtsX"/>
    <property type="match status" value="1"/>
</dbReference>
<accession>A0ABD5R939</accession>
<evidence type="ECO:0000256" key="5">
    <source>
        <dbReference type="ARBA" id="ARBA00023136"/>
    </source>
</evidence>
<keyword evidence="11" id="KW-1185">Reference proteome</keyword>
<keyword evidence="4 7" id="KW-1133">Transmembrane helix</keyword>